<organism evidence="2 3">
    <name type="scientific">Hydrogenophaga electricum</name>
    <dbReference type="NCBI Taxonomy" id="1230953"/>
    <lineage>
        <taxon>Bacteria</taxon>
        <taxon>Pseudomonadati</taxon>
        <taxon>Pseudomonadota</taxon>
        <taxon>Betaproteobacteria</taxon>
        <taxon>Burkholderiales</taxon>
        <taxon>Comamonadaceae</taxon>
        <taxon>Hydrogenophaga</taxon>
    </lineage>
</organism>
<protein>
    <recommendedName>
        <fullName evidence="4">DUF2069 domain-containing protein</fullName>
    </recommendedName>
</protein>
<name>A0ABQ6C772_9BURK</name>
<feature type="transmembrane region" description="Helical" evidence="1">
    <location>
        <begin position="105"/>
        <end position="128"/>
    </location>
</feature>
<sequence length="159" mass="17290">MPAAPELSSPPPVSPALNAPVATVRWTRRLAVGSVLGLIVLGLAWELWLAPLRPGGSWWVLKVLPLTLPLSGLLRHRMYTYRWLSLLVWLYFTEGVVRATSEQGLSAWLAGIEVLLCLLLFVACAAHVRQRLKAAGKEAVAADAARHAEEATSPARTQP</sequence>
<feature type="transmembrane region" description="Helical" evidence="1">
    <location>
        <begin position="56"/>
        <end position="74"/>
    </location>
</feature>
<evidence type="ECO:0000313" key="3">
    <source>
        <dbReference type="Proteomes" id="UP001156903"/>
    </source>
</evidence>
<feature type="transmembrane region" description="Helical" evidence="1">
    <location>
        <begin position="30"/>
        <end position="50"/>
    </location>
</feature>
<reference evidence="3" key="1">
    <citation type="journal article" date="2019" name="Int. J. Syst. Evol. Microbiol.">
        <title>The Global Catalogue of Microorganisms (GCM) 10K type strain sequencing project: providing services to taxonomists for standard genome sequencing and annotation.</title>
        <authorList>
            <consortium name="The Broad Institute Genomics Platform"/>
            <consortium name="The Broad Institute Genome Sequencing Center for Infectious Disease"/>
            <person name="Wu L."/>
            <person name="Ma J."/>
        </authorList>
    </citation>
    <scope>NUCLEOTIDE SEQUENCE [LARGE SCALE GENOMIC DNA]</scope>
    <source>
        <strain evidence="3">NBRC 109341</strain>
    </source>
</reference>
<feature type="transmembrane region" description="Helical" evidence="1">
    <location>
        <begin position="81"/>
        <end position="99"/>
    </location>
</feature>
<dbReference type="Proteomes" id="UP001156903">
    <property type="component" value="Unassembled WGS sequence"/>
</dbReference>
<dbReference type="Pfam" id="PF09842">
    <property type="entry name" value="DUF2069"/>
    <property type="match status" value="1"/>
</dbReference>
<evidence type="ECO:0000313" key="2">
    <source>
        <dbReference type="EMBL" id="GLS16203.1"/>
    </source>
</evidence>
<keyword evidence="3" id="KW-1185">Reference proteome</keyword>
<gene>
    <name evidence="2" type="ORF">GCM10007935_36430</name>
</gene>
<evidence type="ECO:0000256" key="1">
    <source>
        <dbReference type="SAM" id="Phobius"/>
    </source>
</evidence>
<proteinExistence type="predicted"/>
<accession>A0ABQ6C772</accession>
<dbReference type="EMBL" id="BSPB01000047">
    <property type="protein sequence ID" value="GLS16203.1"/>
    <property type="molecule type" value="Genomic_DNA"/>
</dbReference>
<evidence type="ECO:0008006" key="4">
    <source>
        <dbReference type="Google" id="ProtNLM"/>
    </source>
</evidence>
<keyword evidence="1" id="KW-0812">Transmembrane</keyword>
<keyword evidence="1" id="KW-0472">Membrane</keyword>
<dbReference type="InterPro" id="IPR018643">
    <property type="entry name" value="DUF2069_membrane"/>
</dbReference>
<keyword evidence="1" id="KW-1133">Transmembrane helix</keyword>
<comment type="caution">
    <text evidence="2">The sequence shown here is derived from an EMBL/GenBank/DDBJ whole genome shotgun (WGS) entry which is preliminary data.</text>
</comment>